<dbReference type="PANTHER" id="PTHR11138">
    <property type="entry name" value="METHIONYL-TRNA FORMYLTRANSFERASE"/>
    <property type="match status" value="1"/>
</dbReference>
<dbReference type="CDD" id="cd08704">
    <property type="entry name" value="Met_tRNA_FMT_C"/>
    <property type="match status" value="1"/>
</dbReference>
<evidence type="ECO:0000256" key="1">
    <source>
        <dbReference type="ARBA" id="ARBA00002606"/>
    </source>
</evidence>
<evidence type="ECO:0000256" key="2">
    <source>
        <dbReference type="ARBA" id="ARBA00010699"/>
    </source>
</evidence>
<feature type="binding site" evidence="8">
    <location>
        <begin position="117"/>
        <end position="120"/>
    </location>
    <ligand>
        <name>(6S)-5,6,7,8-tetrahydrofolate</name>
        <dbReference type="ChEBI" id="CHEBI:57453"/>
    </ligand>
</feature>
<dbReference type="InterPro" id="IPR005793">
    <property type="entry name" value="Formyl_trans_C"/>
</dbReference>
<keyword evidence="12" id="KW-1185">Reference proteome</keyword>
<dbReference type="Pfam" id="PF02911">
    <property type="entry name" value="Formyl_trans_C"/>
    <property type="match status" value="1"/>
</dbReference>
<dbReference type="NCBIfam" id="TIGR00460">
    <property type="entry name" value="fmt"/>
    <property type="match status" value="1"/>
</dbReference>
<dbReference type="SUPFAM" id="SSF53328">
    <property type="entry name" value="Formyltransferase"/>
    <property type="match status" value="1"/>
</dbReference>
<evidence type="ECO:0000259" key="9">
    <source>
        <dbReference type="Pfam" id="PF00551"/>
    </source>
</evidence>
<evidence type="ECO:0000256" key="5">
    <source>
        <dbReference type="ARBA" id="ARBA00022679"/>
    </source>
</evidence>
<keyword evidence="5 8" id="KW-0808">Transferase</keyword>
<dbReference type="InterPro" id="IPR044135">
    <property type="entry name" value="Met-tRNA-FMT_C"/>
</dbReference>
<dbReference type="GO" id="GO:0004479">
    <property type="term" value="F:methionyl-tRNA formyltransferase activity"/>
    <property type="evidence" value="ECO:0007669"/>
    <property type="project" value="UniProtKB-EC"/>
</dbReference>
<dbReference type="InterPro" id="IPR011034">
    <property type="entry name" value="Formyl_transferase-like_C_sf"/>
</dbReference>
<evidence type="ECO:0000256" key="8">
    <source>
        <dbReference type="HAMAP-Rule" id="MF_00182"/>
    </source>
</evidence>
<dbReference type="InterPro" id="IPR002376">
    <property type="entry name" value="Formyl_transf_N"/>
</dbReference>
<comment type="catalytic activity">
    <reaction evidence="7 8">
        <text>L-methionyl-tRNA(fMet) + (6R)-10-formyltetrahydrofolate = N-formyl-L-methionyl-tRNA(fMet) + (6S)-5,6,7,8-tetrahydrofolate + H(+)</text>
        <dbReference type="Rhea" id="RHEA:24380"/>
        <dbReference type="Rhea" id="RHEA-COMP:9952"/>
        <dbReference type="Rhea" id="RHEA-COMP:9953"/>
        <dbReference type="ChEBI" id="CHEBI:15378"/>
        <dbReference type="ChEBI" id="CHEBI:57453"/>
        <dbReference type="ChEBI" id="CHEBI:78530"/>
        <dbReference type="ChEBI" id="CHEBI:78844"/>
        <dbReference type="ChEBI" id="CHEBI:195366"/>
        <dbReference type="EC" id="2.1.2.9"/>
    </reaction>
</comment>
<dbReference type="CDD" id="cd08646">
    <property type="entry name" value="FMT_core_Met-tRNA-FMT_N"/>
    <property type="match status" value="1"/>
</dbReference>
<dbReference type="EMBL" id="JACDXW010000001">
    <property type="protein sequence ID" value="MCB5362700.1"/>
    <property type="molecule type" value="Genomic_DNA"/>
</dbReference>
<dbReference type="InterPro" id="IPR037022">
    <property type="entry name" value="Formyl_trans_C_sf"/>
</dbReference>
<dbReference type="EC" id="2.1.2.9" evidence="3 8"/>
<reference evidence="11 12" key="1">
    <citation type="submission" date="2020-07" db="EMBL/GenBank/DDBJ databases">
        <title>Pusillimonas sp. nov., isolated from poultry manure in Taiwan.</title>
        <authorList>
            <person name="Lin S.-Y."/>
            <person name="Tang Y.-S."/>
            <person name="Young C.-C."/>
        </authorList>
    </citation>
    <scope>NUCLEOTIDE SEQUENCE [LARGE SCALE GENOMIC DNA]</scope>
    <source>
        <strain evidence="11 12">CC-YST705</strain>
    </source>
</reference>
<evidence type="ECO:0000256" key="3">
    <source>
        <dbReference type="ARBA" id="ARBA00012261"/>
    </source>
</evidence>
<evidence type="ECO:0000256" key="7">
    <source>
        <dbReference type="ARBA" id="ARBA00048558"/>
    </source>
</evidence>
<sequence length="317" mass="33611">MKIVFAGTPEFARLAMSAILEAGHEVPLVMTQPDRPSGRGLKLTSSAVKQGALEAGIPVIQPRGLRLDGKYAEEAAQVRDALLAVQPDLMVVAAYGLILPKWVLELPRHGCFNIHASLLPRWRGAAPIQRAIEAGDLQTGICIMQMDEGLDTGDVLLRRALPITPAHTAAGLHDELAVLGGRAIVQAIAELEAGALKPEPQPAEGVTYAAKLEKAEGLLDVSQPAAVLARRIRAFNPVPGAAVTLPGLDQPVKVWQAEQLPRDARTGAPGQVLSVSPEGVDIATGEGVLRLLNLQKAGGKRLPVADFVRGWDYKNSL</sequence>
<comment type="similarity">
    <text evidence="2 8">Belongs to the Fmt family.</text>
</comment>
<organism evidence="11 12">
    <name type="scientific">Mesopusillimonas faecipullorum</name>
    <dbReference type="NCBI Taxonomy" id="2755040"/>
    <lineage>
        <taxon>Bacteria</taxon>
        <taxon>Pseudomonadati</taxon>
        <taxon>Pseudomonadota</taxon>
        <taxon>Betaproteobacteria</taxon>
        <taxon>Burkholderiales</taxon>
        <taxon>Alcaligenaceae</taxon>
        <taxon>Mesopusillimonas</taxon>
    </lineage>
</organism>
<keyword evidence="6 8" id="KW-0648">Protein biosynthesis</keyword>
<dbReference type="Proteomes" id="UP000776983">
    <property type="component" value="Unassembled WGS sequence"/>
</dbReference>
<comment type="caution">
    <text evidence="11">The sequence shown here is derived from an EMBL/GenBank/DDBJ whole genome shotgun (WGS) entry which is preliminary data.</text>
</comment>
<dbReference type="HAMAP" id="MF_00182">
    <property type="entry name" value="Formyl_trans"/>
    <property type="match status" value="1"/>
</dbReference>
<dbReference type="InterPro" id="IPR041711">
    <property type="entry name" value="Met-tRNA-FMT_N"/>
</dbReference>
<dbReference type="Gene3D" id="3.40.50.170">
    <property type="entry name" value="Formyl transferase, N-terminal domain"/>
    <property type="match status" value="1"/>
</dbReference>
<comment type="function">
    <text evidence="1 8">Attaches a formyl group to the free amino group of methionyl-tRNA(fMet). The formyl group appears to play a dual role in the initiator identity of N-formylmethionyl-tRNA by promoting its recognition by IF2 and preventing the misappropriation of this tRNA by the elongation apparatus.</text>
</comment>
<dbReference type="SUPFAM" id="SSF50486">
    <property type="entry name" value="FMT C-terminal domain-like"/>
    <property type="match status" value="1"/>
</dbReference>
<proteinExistence type="inferred from homology"/>
<feature type="domain" description="Formyl transferase N-terminal" evidence="9">
    <location>
        <begin position="1"/>
        <end position="188"/>
    </location>
</feature>
<accession>A0ABS8C9J4</accession>
<dbReference type="InterPro" id="IPR005794">
    <property type="entry name" value="Fmt"/>
</dbReference>
<dbReference type="Pfam" id="PF00551">
    <property type="entry name" value="Formyl_trans_N"/>
    <property type="match status" value="1"/>
</dbReference>
<dbReference type="Gene3D" id="3.10.25.10">
    <property type="entry name" value="Formyl transferase, C-terminal domain"/>
    <property type="match status" value="1"/>
</dbReference>
<gene>
    <name evidence="8" type="primary">fmt</name>
    <name evidence="11" type="ORF">H0484_02885</name>
</gene>
<dbReference type="PANTHER" id="PTHR11138:SF5">
    <property type="entry name" value="METHIONYL-TRNA FORMYLTRANSFERASE, MITOCHONDRIAL"/>
    <property type="match status" value="1"/>
</dbReference>
<evidence type="ECO:0000256" key="4">
    <source>
        <dbReference type="ARBA" id="ARBA00016014"/>
    </source>
</evidence>
<evidence type="ECO:0000313" key="11">
    <source>
        <dbReference type="EMBL" id="MCB5362700.1"/>
    </source>
</evidence>
<name>A0ABS8C9J4_9BURK</name>
<protein>
    <recommendedName>
        <fullName evidence="4 8">Methionyl-tRNA formyltransferase</fullName>
        <ecNumber evidence="3 8">2.1.2.9</ecNumber>
    </recommendedName>
</protein>
<dbReference type="InterPro" id="IPR036477">
    <property type="entry name" value="Formyl_transf_N_sf"/>
</dbReference>
<dbReference type="RefSeq" id="WP_226952924.1">
    <property type="nucleotide sequence ID" value="NZ_JACDXW010000001.1"/>
</dbReference>
<feature type="domain" description="Formyl transferase C-terminal" evidence="10">
    <location>
        <begin position="211"/>
        <end position="310"/>
    </location>
</feature>
<evidence type="ECO:0000259" key="10">
    <source>
        <dbReference type="Pfam" id="PF02911"/>
    </source>
</evidence>
<evidence type="ECO:0000256" key="6">
    <source>
        <dbReference type="ARBA" id="ARBA00022917"/>
    </source>
</evidence>
<dbReference type="PROSITE" id="PS00373">
    <property type="entry name" value="GART"/>
    <property type="match status" value="1"/>
</dbReference>
<evidence type="ECO:0000313" key="12">
    <source>
        <dbReference type="Proteomes" id="UP000776983"/>
    </source>
</evidence>
<dbReference type="InterPro" id="IPR001555">
    <property type="entry name" value="GART_AS"/>
</dbReference>